<evidence type="ECO:0000256" key="2">
    <source>
        <dbReference type="SAM" id="SignalP"/>
    </source>
</evidence>
<reference evidence="3 4" key="1">
    <citation type="journal article" date="2018" name="Front. Microbiol.">
        <title>Genome-Wide Analysis of Corynespora cassiicola Leaf Fall Disease Putative Effectors.</title>
        <authorList>
            <person name="Lopez D."/>
            <person name="Ribeiro S."/>
            <person name="Label P."/>
            <person name="Fumanal B."/>
            <person name="Venisse J.S."/>
            <person name="Kohler A."/>
            <person name="de Oliveira R.R."/>
            <person name="Labutti K."/>
            <person name="Lipzen A."/>
            <person name="Lail K."/>
            <person name="Bauer D."/>
            <person name="Ohm R.A."/>
            <person name="Barry K.W."/>
            <person name="Spatafora J."/>
            <person name="Grigoriev I.V."/>
            <person name="Martin F.M."/>
            <person name="Pujade-Renaud V."/>
        </authorList>
    </citation>
    <scope>NUCLEOTIDE SEQUENCE [LARGE SCALE GENOMIC DNA]</scope>
    <source>
        <strain evidence="3 4">Philippines</strain>
    </source>
</reference>
<evidence type="ECO:0000313" key="4">
    <source>
        <dbReference type="Proteomes" id="UP000240883"/>
    </source>
</evidence>
<name>A0A2T2NX64_CORCC</name>
<dbReference type="STRING" id="1448308.A0A2T2NX64"/>
<dbReference type="InterPro" id="IPR017850">
    <property type="entry name" value="Alkaline_phosphatase_core_sf"/>
</dbReference>
<dbReference type="InterPro" id="IPR007312">
    <property type="entry name" value="Phosphoesterase"/>
</dbReference>
<organism evidence="3 4">
    <name type="scientific">Corynespora cassiicola Philippines</name>
    <dbReference type="NCBI Taxonomy" id="1448308"/>
    <lineage>
        <taxon>Eukaryota</taxon>
        <taxon>Fungi</taxon>
        <taxon>Dikarya</taxon>
        <taxon>Ascomycota</taxon>
        <taxon>Pezizomycotina</taxon>
        <taxon>Dothideomycetes</taxon>
        <taxon>Pleosporomycetidae</taxon>
        <taxon>Pleosporales</taxon>
        <taxon>Corynesporascaceae</taxon>
        <taxon>Corynespora</taxon>
    </lineage>
</organism>
<dbReference type="PANTHER" id="PTHR31956:SF15">
    <property type="entry name" value="ACID PHOSPHATASE PHOA"/>
    <property type="match status" value="1"/>
</dbReference>
<dbReference type="OrthoDB" id="5135119at2759"/>
<gene>
    <name evidence="3" type="ORF">BS50DRAFT_488692</name>
</gene>
<dbReference type="GO" id="GO:0016788">
    <property type="term" value="F:hydrolase activity, acting on ester bonds"/>
    <property type="evidence" value="ECO:0007669"/>
    <property type="project" value="InterPro"/>
</dbReference>
<keyword evidence="1" id="KW-0378">Hydrolase</keyword>
<protein>
    <submittedName>
        <fullName evidence="3">Acid phosphatase</fullName>
    </submittedName>
</protein>
<feature type="chain" id="PRO_5015591684" evidence="2">
    <location>
        <begin position="19"/>
        <end position="376"/>
    </location>
</feature>
<dbReference type="FunFam" id="3.40.720.10:FF:000064">
    <property type="entry name" value="Probable acid phosphatase Pho610"/>
    <property type="match status" value="1"/>
</dbReference>
<dbReference type="EMBL" id="KZ678132">
    <property type="protein sequence ID" value="PSN70010.1"/>
    <property type="molecule type" value="Genomic_DNA"/>
</dbReference>
<evidence type="ECO:0000313" key="3">
    <source>
        <dbReference type="EMBL" id="PSN70010.1"/>
    </source>
</evidence>
<dbReference type="SUPFAM" id="SSF53649">
    <property type="entry name" value="Alkaline phosphatase-like"/>
    <property type="match status" value="1"/>
</dbReference>
<accession>A0A2T2NX64</accession>
<feature type="signal peptide" evidence="2">
    <location>
        <begin position="1"/>
        <end position="18"/>
    </location>
</feature>
<evidence type="ECO:0000256" key="1">
    <source>
        <dbReference type="ARBA" id="ARBA00022801"/>
    </source>
</evidence>
<dbReference type="Gene3D" id="3.40.720.10">
    <property type="entry name" value="Alkaline Phosphatase, subunit A"/>
    <property type="match status" value="1"/>
</dbReference>
<sequence length="376" mass="42026">MICNSIIWLSLLAGGSAAEWVKGKAFDRIAIIWLENTDYDLAIGDPSLAWLAKKGITLSNHFALTHPSQPNYAAAISGDYYGMDHDKKTAIPSSVSTIVDLLEEKGVSWGEYQEDMPYTGFQGMQYRNKKGANAYVRKHNPAVLYDSVAHKSDRLAKIKNLTLFHEDLKANALPQWMFITPNMTSDGHDSSITVAGTWTRTFLEPLLDDRHFMNKTLVLVTFDENHSYAKQNRIVGILLGDAVPSHLVGTTDDSFYNHYSEISTVQANWGLPTLGRWDVGANVFKFVADQTGDGVRAWGGKIPLEQMFFNQSYAGKLNKKKKNRKVPWPVPNTRLEYAGRRVAPVVVDTWGKQADHSAYTTALEVPDGMHPEAEFK</sequence>
<keyword evidence="4" id="KW-1185">Reference proteome</keyword>
<proteinExistence type="predicted"/>
<dbReference type="Pfam" id="PF04185">
    <property type="entry name" value="Phosphoesterase"/>
    <property type="match status" value="1"/>
</dbReference>
<dbReference type="PANTHER" id="PTHR31956">
    <property type="entry name" value="NON-SPECIFIC PHOSPHOLIPASE C4-RELATED"/>
    <property type="match status" value="1"/>
</dbReference>
<keyword evidence="2" id="KW-0732">Signal</keyword>
<dbReference type="AlphaFoldDB" id="A0A2T2NX64"/>
<dbReference type="GO" id="GO:0009395">
    <property type="term" value="P:phospholipid catabolic process"/>
    <property type="evidence" value="ECO:0007669"/>
    <property type="project" value="TreeGrafter"/>
</dbReference>
<dbReference type="Proteomes" id="UP000240883">
    <property type="component" value="Unassembled WGS sequence"/>
</dbReference>